<protein>
    <recommendedName>
        <fullName evidence="7">Pre-mRNA-splicing factor 38</fullName>
    </recommendedName>
</protein>
<proteinExistence type="inferred from homology"/>
<dbReference type="OrthoDB" id="190958at2759"/>
<accession>A0A5E8BRX9</accession>
<reference evidence="8 9" key="1">
    <citation type="submission" date="2019-09" db="EMBL/GenBank/DDBJ databases">
        <authorList>
            <person name="Brejova B."/>
        </authorList>
    </citation>
    <scope>NUCLEOTIDE SEQUENCE [LARGE SCALE GENOMIC DNA]</scope>
</reference>
<dbReference type="GO" id="GO:0000398">
    <property type="term" value="P:mRNA splicing, via spliceosome"/>
    <property type="evidence" value="ECO:0007669"/>
    <property type="project" value="UniProtKB-UniRule"/>
</dbReference>
<evidence type="ECO:0000256" key="5">
    <source>
        <dbReference type="ARBA" id="ARBA00023187"/>
    </source>
</evidence>
<comment type="subcellular location">
    <subcellularLocation>
        <location evidence="1 7">Nucleus</location>
    </subcellularLocation>
</comment>
<dbReference type="Pfam" id="PF03371">
    <property type="entry name" value="PRP38"/>
    <property type="match status" value="1"/>
</dbReference>
<dbReference type="AlphaFoldDB" id="A0A5E8BRX9"/>
<evidence type="ECO:0000256" key="1">
    <source>
        <dbReference type="ARBA" id="ARBA00004123"/>
    </source>
</evidence>
<evidence type="ECO:0000256" key="7">
    <source>
        <dbReference type="RuleBase" id="RU367025"/>
    </source>
</evidence>
<evidence type="ECO:0000256" key="2">
    <source>
        <dbReference type="ARBA" id="ARBA00006164"/>
    </source>
</evidence>
<dbReference type="InterPro" id="IPR005037">
    <property type="entry name" value="PRP38"/>
</dbReference>
<evidence type="ECO:0000256" key="4">
    <source>
        <dbReference type="ARBA" id="ARBA00022728"/>
    </source>
</evidence>
<evidence type="ECO:0000313" key="9">
    <source>
        <dbReference type="Proteomes" id="UP000398389"/>
    </source>
</evidence>
<dbReference type="PANTHER" id="PTHR23142">
    <property type="entry name" value="PRE-MRNA-SPLICING FACTOR 38A-RELATED"/>
    <property type="match status" value="1"/>
</dbReference>
<keyword evidence="4 7" id="KW-0747">Spliceosome</keyword>
<keyword evidence="3 7" id="KW-0507">mRNA processing</keyword>
<gene>
    <name evidence="8" type="ORF">SAPINGB_P003777</name>
</gene>
<dbReference type="RefSeq" id="XP_031854383.1">
    <property type="nucleotide sequence ID" value="XM_031998492.1"/>
</dbReference>
<keyword evidence="5 7" id="KW-0508">mRNA splicing</keyword>
<comment type="function">
    <text evidence="7">Required for pre-mRNA splicing.</text>
</comment>
<sequence>MSAPDAASKPESARYIIDRGVVSGGTSIHNINPGLLVEKILRERIFESLYYKEKCFGLNVATLCDRAVELEYIGGQYANHRVSPFLCLLYKLILLQPKHDIVLLYLTQNDFKYLTAIAAFYVRLFFEPHQVFATLEPLLADKRKLRFRSMAGVSLTYMDEYIDTLLTQDRVCDITLPRLPKRIVLEDAEKLEPRLSAIASDLEDSSSSSDDSDSD</sequence>
<keyword evidence="9" id="KW-1185">Reference proteome</keyword>
<dbReference type="EMBL" id="CABVLU010000003">
    <property type="protein sequence ID" value="VVT53841.1"/>
    <property type="molecule type" value="Genomic_DNA"/>
</dbReference>
<dbReference type="GeneID" id="43582592"/>
<dbReference type="Proteomes" id="UP000398389">
    <property type="component" value="Unassembled WGS sequence"/>
</dbReference>
<organism evidence="8 9">
    <name type="scientific">Magnusiomyces paraingens</name>
    <dbReference type="NCBI Taxonomy" id="2606893"/>
    <lineage>
        <taxon>Eukaryota</taxon>
        <taxon>Fungi</taxon>
        <taxon>Dikarya</taxon>
        <taxon>Ascomycota</taxon>
        <taxon>Saccharomycotina</taxon>
        <taxon>Dipodascomycetes</taxon>
        <taxon>Dipodascales</taxon>
        <taxon>Dipodascaceae</taxon>
        <taxon>Magnusiomyces</taxon>
    </lineage>
</organism>
<dbReference type="GO" id="GO:0005681">
    <property type="term" value="C:spliceosomal complex"/>
    <property type="evidence" value="ECO:0007669"/>
    <property type="project" value="UniProtKB-KW"/>
</dbReference>
<comment type="similarity">
    <text evidence="2 7">Belongs to the PRP38 family.</text>
</comment>
<evidence type="ECO:0000313" key="8">
    <source>
        <dbReference type="EMBL" id="VVT53841.1"/>
    </source>
</evidence>
<evidence type="ECO:0000256" key="3">
    <source>
        <dbReference type="ARBA" id="ARBA00022664"/>
    </source>
</evidence>
<name>A0A5E8BRX9_9ASCO</name>
<evidence type="ECO:0000256" key="6">
    <source>
        <dbReference type="ARBA" id="ARBA00023242"/>
    </source>
</evidence>
<keyword evidence="6 7" id="KW-0539">Nucleus</keyword>